<evidence type="ECO:0000256" key="1">
    <source>
        <dbReference type="SAM" id="MobiDB-lite"/>
    </source>
</evidence>
<evidence type="ECO:0000313" key="2">
    <source>
        <dbReference type="EMBL" id="KAJ8372439.1"/>
    </source>
</evidence>
<name>A0AAD7W248_9TELE</name>
<gene>
    <name evidence="2" type="ORF">AAFF_G00289390</name>
</gene>
<keyword evidence="3" id="KW-1185">Reference proteome</keyword>
<dbReference type="AlphaFoldDB" id="A0AAD7W248"/>
<organism evidence="2 3">
    <name type="scientific">Aldrovandia affinis</name>
    <dbReference type="NCBI Taxonomy" id="143900"/>
    <lineage>
        <taxon>Eukaryota</taxon>
        <taxon>Metazoa</taxon>
        <taxon>Chordata</taxon>
        <taxon>Craniata</taxon>
        <taxon>Vertebrata</taxon>
        <taxon>Euteleostomi</taxon>
        <taxon>Actinopterygii</taxon>
        <taxon>Neopterygii</taxon>
        <taxon>Teleostei</taxon>
        <taxon>Notacanthiformes</taxon>
        <taxon>Halosauridae</taxon>
        <taxon>Aldrovandia</taxon>
    </lineage>
</organism>
<accession>A0AAD7W248</accession>
<protein>
    <submittedName>
        <fullName evidence="2">Uncharacterized protein</fullName>
    </submittedName>
</protein>
<feature type="region of interest" description="Disordered" evidence="1">
    <location>
        <begin position="1"/>
        <end position="31"/>
    </location>
</feature>
<comment type="caution">
    <text evidence="2">The sequence shown here is derived from an EMBL/GenBank/DDBJ whole genome shotgun (WGS) entry which is preliminary data.</text>
</comment>
<sequence>MKEETDQEGEGAEEGEKDPDPLETNAPYPGHRRWLVYPPEFDKMLEKAFKEDIIMKFITISRIRHVLGKDKELVNYCKKLCLTMDNVRTRLRCLIFKGRLVSLQ</sequence>
<dbReference type="Proteomes" id="UP001221898">
    <property type="component" value="Unassembled WGS sequence"/>
</dbReference>
<proteinExistence type="predicted"/>
<feature type="compositionally biased region" description="Acidic residues" evidence="1">
    <location>
        <begin position="1"/>
        <end position="17"/>
    </location>
</feature>
<dbReference type="EMBL" id="JAINUG010000401">
    <property type="protein sequence ID" value="KAJ8372439.1"/>
    <property type="molecule type" value="Genomic_DNA"/>
</dbReference>
<evidence type="ECO:0000313" key="3">
    <source>
        <dbReference type="Proteomes" id="UP001221898"/>
    </source>
</evidence>
<reference evidence="2" key="1">
    <citation type="journal article" date="2023" name="Science">
        <title>Genome structures resolve the early diversification of teleost fishes.</title>
        <authorList>
            <person name="Parey E."/>
            <person name="Louis A."/>
            <person name="Montfort J."/>
            <person name="Bouchez O."/>
            <person name="Roques C."/>
            <person name="Iampietro C."/>
            <person name="Lluch J."/>
            <person name="Castinel A."/>
            <person name="Donnadieu C."/>
            <person name="Desvignes T."/>
            <person name="Floi Bucao C."/>
            <person name="Jouanno E."/>
            <person name="Wen M."/>
            <person name="Mejri S."/>
            <person name="Dirks R."/>
            <person name="Jansen H."/>
            <person name="Henkel C."/>
            <person name="Chen W.J."/>
            <person name="Zahm M."/>
            <person name="Cabau C."/>
            <person name="Klopp C."/>
            <person name="Thompson A.W."/>
            <person name="Robinson-Rechavi M."/>
            <person name="Braasch I."/>
            <person name="Lecointre G."/>
            <person name="Bobe J."/>
            <person name="Postlethwait J.H."/>
            <person name="Berthelot C."/>
            <person name="Roest Crollius H."/>
            <person name="Guiguen Y."/>
        </authorList>
    </citation>
    <scope>NUCLEOTIDE SEQUENCE</scope>
    <source>
        <strain evidence="2">NC1722</strain>
    </source>
</reference>